<name>A0A656D2T0_KRYT1</name>
<sequence length="243" mass="28326">MKVIAKNEETRVELDKAMGALFSIFMTNPSRLNQIAQLAQSDPKLFIEEMEKRLYTREQIQRNQAIGSLVEKLLKDILEKEGFKVKVTGVGSDFVIENDFVKDNMETIFEVKKEDRICLYIEVKTTSQDFVKMTLNQAHEAKDKMDRYALCVIQLNSLKISEEIDEEYIRKQAKFVMNIGEKIRDKVEKVENLKAQQEAISEAGDIEVEISEGPIRFKINKTVWEEGKTFEQFLEFTRGFKYE</sequence>
<dbReference type="Proteomes" id="UP000243065">
    <property type="component" value="Unassembled WGS sequence"/>
</dbReference>
<evidence type="ECO:0000313" key="2">
    <source>
        <dbReference type="Proteomes" id="UP000243065"/>
    </source>
</evidence>
<keyword evidence="2" id="KW-1185">Reference proteome</keyword>
<proteinExistence type="predicted"/>
<accession>A0A656D2T0</accession>
<dbReference type="EMBL" id="CZVU01000003">
    <property type="protein sequence ID" value="CUS96540.1"/>
    <property type="molecule type" value="Genomic_DNA"/>
</dbReference>
<evidence type="ECO:0000313" key="1">
    <source>
        <dbReference type="EMBL" id="CUS96540.1"/>
    </source>
</evidence>
<reference evidence="1 2" key="1">
    <citation type="submission" date="2015-11" db="EMBL/GenBank/DDBJ databases">
        <authorList>
            <person name="Varghese N."/>
        </authorList>
    </citation>
    <scope>NUCLEOTIDE SEQUENCE [LARGE SCALE GENOMIC DNA]</scope>
    <source>
        <strain evidence="1 2">JGI-24</strain>
    </source>
</reference>
<protein>
    <submittedName>
        <fullName evidence="1">Uncharacterized protein</fullName>
    </submittedName>
</protein>
<organism evidence="1 2">
    <name type="scientific">Kryptobacter tengchongensis</name>
    <dbReference type="NCBI Taxonomy" id="1643429"/>
    <lineage>
        <taxon>Bacteria</taxon>
        <taxon>Pseudomonadati</taxon>
        <taxon>Candidatus Kryptoniota</taxon>
        <taxon>Candidatus Kryptobacter</taxon>
    </lineage>
</organism>
<dbReference type="AlphaFoldDB" id="A0A656D2T0"/>
<gene>
    <name evidence="1" type="ORF">JGI24_00120</name>
</gene>
<dbReference type="RefSeq" id="WP_072149624.1">
    <property type="nucleotide sequence ID" value="NZ_CZVU01000003.1"/>
</dbReference>